<accession>A0A4Y6U9N6</accession>
<dbReference type="Proteomes" id="UP000318709">
    <property type="component" value="Chromosome"/>
</dbReference>
<dbReference type="AlphaFoldDB" id="A0A4Y6U9N6"/>
<dbReference type="SUPFAM" id="SSF54189">
    <property type="entry name" value="Ribosomal proteins S24e, L23 and L15e"/>
    <property type="match status" value="1"/>
</dbReference>
<dbReference type="OrthoDB" id="9793353at2"/>
<dbReference type="InterPro" id="IPR013025">
    <property type="entry name" value="Ribosomal_uL23-like"/>
</dbReference>
<name>A0A4Y6U9N6_9PROT</name>
<protein>
    <recommendedName>
        <fullName evidence="6">Large ribosomal subunit protein uL23</fullName>
    </recommendedName>
</protein>
<evidence type="ECO:0000256" key="6">
    <source>
        <dbReference type="HAMAP-Rule" id="MF_01369"/>
    </source>
</evidence>
<evidence type="ECO:0000256" key="4">
    <source>
        <dbReference type="ARBA" id="ARBA00022980"/>
    </source>
</evidence>
<sequence length="113" mass="12413">MTTIPVRNAKKAAASLSQARLFDVLRNPLITEKATNATEQNRIVFRVAGDATKPQIKTAVEKIFNVSVKSVRTLNQKGKVKRVKGRPGRRSDVKKAYVELAPGQAIDLTAKID</sequence>
<dbReference type="InterPro" id="IPR012677">
    <property type="entry name" value="Nucleotide-bd_a/b_plait_sf"/>
</dbReference>
<dbReference type="NCBIfam" id="NF004363">
    <property type="entry name" value="PRK05738.2-4"/>
    <property type="match status" value="1"/>
</dbReference>
<keyword evidence="5 6" id="KW-0687">Ribonucleoprotein</keyword>
<dbReference type="GO" id="GO:1990904">
    <property type="term" value="C:ribonucleoprotein complex"/>
    <property type="evidence" value="ECO:0007669"/>
    <property type="project" value="UniProtKB-KW"/>
</dbReference>
<keyword evidence="4 6" id="KW-0689">Ribosomal protein</keyword>
<keyword evidence="8" id="KW-1185">Reference proteome</keyword>
<dbReference type="GO" id="GO:0019843">
    <property type="term" value="F:rRNA binding"/>
    <property type="evidence" value="ECO:0007669"/>
    <property type="project" value="UniProtKB-UniRule"/>
</dbReference>
<gene>
    <name evidence="6" type="primary">rplW</name>
    <name evidence="7" type="ORF">E3E12_01905</name>
</gene>
<dbReference type="EMBL" id="CP038231">
    <property type="protein sequence ID" value="QDH13157.1"/>
    <property type="molecule type" value="Genomic_DNA"/>
</dbReference>
<keyword evidence="3 6" id="KW-0694">RNA-binding</keyword>
<evidence type="ECO:0000313" key="7">
    <source>
        <dbReference type="EMBL" id="QDH13157.1"/>
    </source>
</evidence>
<dbReference type="Pfam" id="PF00276">
    <property type="entry name" value="Ribosomal_L23"/>
    <property type="match status" value="1"/>
</dbReference>
<dbReference type="Gene3D" id="3.30.70.330">
    <property type="match status" value="1"/>
</dbReference>
<comment type="subunit">
    <text evidence="6">Part of the 50S ribosomal subunit. Contacts protein L29, and trigger factor when it is bound to the ribosome.</text>
</comment>
<evidence type="ECO:0000256" key="5">
    <source>
        <dbReference type="ARBA" id="ARBA00023274"/>
    </source>
</evidence>
<dbReference type="NCBIfam" id="NF004360">
    <property type="entry name" value="PRK05738.1-5"/>
    <property type="match status" value="1"/>
</dbReference>
<comment type="similarity">
    <text evidence="1 6">Belongs to the universal ribosomal protein uL23 family.</text>
</comment>
<reference evidence="7 8" key="1">
    <citation type="submission" date="2019-03" db="EMBL/GenBank/DDBJ databases">
        <title>The complete genome sequence of Swingsia_sp. F3b2 LMG30590(T).</title>
        <authorList>
            <person name="Chua K.-O."/>
            <person name="Chan K.-G."/>
            <person name="See-Too W.-S."/>
        </authorList>
    </citation>
    <scope>NUCLEOTIDE SEQUENCE [LARGE SCALE GENOMIC DNA]</scope>
    <source>
        <strain evidence="7 8">F3b2</strain>
    </source>
</reference>
<keyword evidence="2 6" id="KW-0699">rRNA-binding</keyword>
<dbReference type="KEGG" id="swf:E3E12_01905"/>
<evidence type="ECO:0000256" key="3">
    <source>
        <dbReference type="ARBA" id="ARBA00022884"/>
    </source>
</evidence>
<dbReference type="GO" id="GO:0005840">
    <property type="term" value="C:ribosome"/>
    <property type="evidence" value="ECO:0007669"/>
    <property type="project" value="UniProtKB-KW"/>
</dbReference>
<comment type="function">
    <text evidence="6">One of the early assembly proteins it binds 23S rRNA. One of the proteins that surrounds the polypeptide exit tunnel on the outside of the ribosome. Forms the main docking site for trigger factor binding to the ribosome.</text>
</comment>
<proteinExistence type="inferred from homology"/>
<dbReference type="InterPro" id="IPR012678">
    <property type="entry name" value="Ribosomal_uL23/eL15/eS24_sf"/>
</dbReference>
<organism evidence="7 8">
    <name type="scientific">Formicincola oecophyllae</name>
    <dbReference type="NCBI Taxonomy" id="2558361"/>
    <lineage>
        <taxon>Bacteria</taxon>
        <taxon>Pseudomonadati</taxon>
        <taxon>Pseudomonadota</taxon>
        <taxon>Alphaproteobacteria</taxon>
        <taxon>Acetobacterales</taxon>
        <taxon>Acetobacteraceae</taxon>
        <taxon>Formicincola</taxon>
    </lineage>
</organism>
<dbReference type="PANTHER" id="PTHR11620">
    <property type="entry name" value="60S RIBOSOMAL PROTEIN L23A"/>
    <property type="match status" value="1"/>
</dbReference>
<dbReference type="GO" id="GO:0006412">
    <property type="term" value="P:translation"/>
    <property type="evidence" value="ECO:0007669"/>
    <property type="project" value="UniProtKB-UniRule"/>
</dbReference>
<dbReference type="HAMAP" id="MF_01369_B">
    <property type="entry name" value="Ribosomal_uL23_B"/>
    <property type="match status" value="1"/>
</dbReference>
<dbReference type="GO" id="GO:0003735">
    <property type="term" value="F:structural constituent of ribosome"/>
    <property type="evidence" value="ECO:0007669"/>
    <property type="project" value="InterPro"/>
</dbReference>
<evidence type="ECO:0000256" key="2">
    <source>
        <dbReference type="ARBA" id="ARBA00022730"/>
    </source>
</evidence>
<evidence type="ECO:0000313" key="8">
    <source>
        <dbReference type="Proteomes" id="UP000318709"/>
    </source>
</evidence>
<evidence type="ECO:0000256" key="1">
    <source>
        <dbReference type="ARBA" id="ARBA00006700"/>
    </source>
</evidence>
<dbReference type="RefSeq" id="WP_141442819.1">
    <property type="nucleotide sequence ID" value="NZ_CP038231.1"/>
</dbReference>
<dbReference type="NCBIfam" id="NF004359">
    <property type="entry name" value="PRK05738.1-3"/>
    <property type="match status" value="1"/>
</dbReference>
<dbReference type="FunFam" id="3.30.70.330:FF:000001">
    <property type="entry name" value="50S ribosomal protein L23"/>
    <property type="match status" value="1"/>
</dbReference>